<dbReference type="RefSeq" id="WP_067559019.1">
    <property type="nucleotide sequence ID" value="NZ_LPXN01000145.1"/>
</dbReference>
<keyword evidence="4" id="KW-0560">Oxidoreductase</keyword>
<feature type="domain" description="FAD-dependent oxidoreductase 2 FAD-binding" evidence="6">
    <location>
        <begin position="7"/>
        <end position="241"/>
    </location>
</feature>
<dbReference type="GO" id="GO:0016491">
    <property type="term" value="F:oxidoreductase activity"/>
    <property type="evidence" value="ECO:0007669"/>
    <property type="project" value="UniProtKB-KW"/>
</dbReference>
<keyword evidence="2" id="KW-0285">Flavoprotein</keyword>
<feature type="compositionally biased region" description="Low complexity" evidence="5">
    <location>
        <begin position="45"/>
        <end position="54"/>
    </location>
</feature>
<dbReference type="OrthoDB" id="3178130at2"/>
<reference evidence="7 8" key="1">
    <citation type="submission" date="2015-12" db="EMBL/GenBank/DDBJ databases">
        <title>Genome sequence of Oceanibaculum pacificum MCCC 1A02656.</title>
        <authorList>
            <person name="Lu L."/>
            <person name="Lai Q."/>
            <person name="Shao Z."/>
            <person name="Qian P."/>
        </authorList>
    </citation>
    <scope>NUCLEOTIDE SEQUENCE [LARGE SCALE GENOMIC DNA]</scope>
    <source>
        <strain evidence="7 8">MCCC 1A02656</strain>
    </source>
</reference>
<evidence type="ECO:0000256" key="2">
    <source>
        <dbReference type="ARBA" id="ARBA00022630"/>
    </source>
</evidence>
<keyword evidence="3" id="KW-0274">FAD</keyword>
<evidence type="ECO:0000256" key="1">
    <source>
        <dbReference type="ARBA" id="ARBA00001974"/>
    </source>
</evidence>
<dbReference type="PANTHER" id="PTHR43400">
    <property type="entry name" value="FUMARATE REDUCTASE"/>
    <property type="match status" value="1"/>
</dbReference>
<dbReference type="Gene3D" id="3.50.50.60">
    <property type="entry name" value="FAD/NAD(P)-binding domain"/>
    <property type="match status" value="1"/>
</dbReference>
<dbReference type="InterPro" id="IPR003953">
    <property type="entry name" value="FAD-dep_OxRdtase_2_FAD-bd"/>
</dbReference>
<keyword evidence="8" id="KW-1185">Reference proteome</keyword>
<dbReference type="Gene3D" id="3.90.700.10">
    <property type="entry name" value="Succinate dehydrogenase/fumarate reductase flavoprotein, catalytic domain"/>
    <property type="match status" value="1"/>
</dbReference>
<dbReference type="InterPro" id="IPR050315">
    <property type="entry name" value="FAD-oxidoreductase_2"/>
</dbReference>
<dbReference type="SUPFAM" id="SSF56425">
    <property type="entry name" value="Succinate dehydrogenase/fumarate reductase flavoprotein, catalytic domain"/>
    <property type="match status" value="1"/>
</dbReference>
<name>A0A154VQA7_9PROT</name>
<dbReference type="InterPro" id="IPR027477">
    <property type="entry name" value="Succ_DH/fumarate_Rdtase_cat_sf"/>
</dbReference>
<evidence type="ECO:0000313" key="8">
    <source>
        <dbReference type="Proteomes" id="UP000076400"/>
    </source>
</evidence>
<gene>
    <name evidence="7" type="ORF">AUP43_12950</name>
</gene>
<evidence type="ECO:0000259" key="6">
    <source>
        <dbReference type="Pfam" id="PF00890"/>
    </source>
</evidence>
<dbReference type="Proteomes" id="UP000076400">
    <property type="component" value="Unassembled WGS sequence"/>
</dbReference>
<dbReference type="EMBL" id="LPXN01000145">
    <property type="protein sequence ID" value="KZD03418.1"/>
    <property type="molecule type" value="Genomic_DNA"/>
</dbReference>
<dbReference type="Pfam" id="PF00890">
    <property type="entry name" value="FAD_binding_2"/>
    <property type="match status" value="2"/>
</dbReference>
<protein>
    <recommendedName>
        <fullName evidence="6">FAD-dependent oxidoreductase 2 FAD-binding domain-containing protein</fullName>
    </recommendedName>
</protein>
<dbReference type="PANTHER" id="PTHR43400:SF7">
    <property type="entry name" value="FAD-DEPENDENT OXIDOREDUCTASE 2 FAD BINDING DOMAIN-CONTAINING PROTEIN"/>
    <property type="match status" value="1"/>
</dbReference>
<accession>A0A154VQA7</accession>
<sequence>MRRTVTDVVVVGGGGTGLMTALSAARLGRAVVLLEKNPKLGGTSGMSVGSISSSATQQQRAAGIEDTPDAHFEDMPKFHGPHLANRDNPALRRLLVDNMPETMRFLSDLGLVFMNPVPEPPHRVPRLHQVLPHSGAYIHLLSRACRKEGVDIRTSSPARRIVMEAGRAVGVEIDGELISARRGVVLASGDISAAPEEYRSRHLPPAMGGIAAINRTSTGDGQKMGEAVGASVVNGDIAWGPEIRFVAPPTASFITRLPPVTAFARLVKAMMGLLPQSVLRPFLMSFVTTYLAPSHGLFREGGILVNKQGERFCDELNQPHYAMAQQPDHVAYILLDGATAAKFVEWPHFVSTAPGVAYAYLPDYERNRRDICFKADTLDGLAAKIGVPAAALKRSVEAYNAGERGERPALGAGPYVALGPAKPWIVFTEGGLNVNASLQVLDKQEKPIPGLFAAGSAGQGGVLLEGHGHHLGWAFTSGRIAGRNAAFNDIAAS</sequence>
<dbReference type="SUPFAM" id="SSF51905">
    <property type="entry name" value="FAD/NAD(P)-binding domain"/>
    <property type="match status" value="1"/>
</dbReference>
<organism evidence="7 8">
    <name type="scientific">Oceanibaculum pacificum</name>
    <dbReference type="NCBI Taxonomy" id="580166"/>
    <lineage>
        <taxon>Bacteria</taxon>
        <taxon>Pseudomonadati</taxon>
        <taxon>Pseudomonadota</taxon>
        <taxon>Alphaproteobacteria</taxon>
        <taxon>Rhodospirillales</taxon>
        <taxon>Oceanibaculaceae</taxon>
        <taxon>Oceanibaculum</taxon>
    </lineage>
</organism>
<evidence type="ECO:0000313" key="7">
    <source>
        <dbReference type="EMBL" id="KZD03418.1"/>
    </source>
</evidence>
<dbReference type="STRING" id="580166.AUP43_12950"/>
<evidence type="ECO:0000256" key="5">
    <source>
        <dbReference type="SAM" id="MobiDB-lite"/>
    </source>
</evidence>
<evidence type="ECO:0000256" key="4">
    <source>
        <dbReference type="ARBA" id="ARBA00023002"/>
    </source>
</evidence>
<comment type="caution">
    <text evidence="7">The sequence shown here is derived from an EMBL/GenBank/DDBJ whole genome shotgun (WGS) entry which is preliminary data.</text>
</comment>
<proteinExistence type="predicted"/>
<feature type="domain" description="FAD-dependent oxidoreductase 2 FAD-binding" evidence="6">
    <location>
        <begin position="294"/>
        <end position="461"/>
    </location>
</feature>
<dbReference type="AlphaFoldDB" id="A0A154VQA7"/>
<comment type="cofactor">
    <cofactor evidence="1">
        <name>FAD</name>
        <dbReference type="ChEBI" id="CHEBI:57692"/>
    </cofactor>
</comment>
<dbReference type="InterPro" id="IPR036188">
    <property type="entry name" value="FAD/NAD-bd_sf"/>
</dbReference>
<evidence type="ECO:0000256" key="3">
    <source>
        <dbReference type="ARBA" id="ARBA00022827"/>
    </source>
</evidence>
<feature type="region of interest" description="Disordered" evidence="5">
    <location>
        <begin position="43"/>
        <end position="69"/>
    </location>
</feature>